<accession>A0A1S2VAK7</accession>
<dbReference type="OrthoDB" id="937739at2"/>
<dbReference type="RefSeq" id="WP_071506682.1">
    <property type="nucleotide sequence ID" value="NZ_MORL01000043.1"/>
</dbReference>
<evidence type="ECO:0000256" key="1">
    <source>
        <dbReference type="SAM" id="SignalP"/>
    </source>
</evidence>
<proteinExistence type="predicted"/>
<organism evidence="2 3">
    <name type="scientific">Arsenicibacter rosenii</name>
    <dbReference type="NCBI Taxonomy" id="1750698"/>
    <lineage>
        <taxon>Bacteria</taxon>
        <taxon>Pseudomonadati</taxon>
        <taxon>Bacteroidota</taxon>
        <taxon>Cytophagia</taxon>
        <taxon>Cytophagales</taxon>
        <taxon>Spirosomataceae</taxon>
        <taxon>Arsenicibacter</taxon>
    </lineage>
</organism>
<keyword evidence="1" id="KW-0732">Signal</keyword>
<evidence type="ECO:0008006" key="4">
    <source>
        <dbReference type="Google" id="ProtNLM"/>
    </source>
</evidence>
<evidence type="ECO:0000313" key="3">
    <source>
        <dbReference type="Proteomes" id="UP000181790"/>
    </source>
</evidence>
<dbReference type="EMBL" id="MORL01000043">
    <property type="protein sequence ID" value="OIN55689.1"/>
    <property type="molecule type" value="Genomic_DNA"/>
</dbReference>
<feature type="chain" id="PRO_5010386724" description="Adhesin domain-containing protein" evidence="1">
    <location>
        <begin position="22"/>
        <end position="287"/>
    </location>
</feature>
<name>A0A1S2VAK7_9BACT</name>
<feature type="signal peptide" evidence="1">
    <location>
        <begin position="1"/>
        <end position="21"/>
    </location>
</feature>
<sequence>MFLSYIPLLVGLVVACTRSNAQNPEFKEQVKREFTLSKSAENSTLAIYNINGSIKVEGYAGDKIVLEVDKKISAKTDELVEQGKREFLLQFDQNADSLIAYIAEPYDSRPNRNRNRDNYRRIDYHYHLDFTVKVPYGLNLSVSTVNGGDITVANVNGKMQANNVNGAIRLTNIKGATKLRTINGDVEANYLTAPPDQSSYYTLNGNIKITYPNNLSADCLFKTFHGEFYTDFPDVAVLPAQVTKNEEQKGDKTVYKLNKDSHIRIGRGGQTLRFETFNGNIYLKKQS</sequence>
<keyword evidence="3" id="KW-1185">Reference proteome</keyword>
<comment type="caution">
    <text evidence="2">The sequence shown here is derived from an EMBL/GenBank/DDBJ whole genome shotgun (WGS) entry which is preliminary data.</text>
</comment>
<protein>
    <recommendedName>
        <fullName evidence="4">Adhesin domain-containing protein</fullName>
    </recommendedName>
</protein>
<gene>
    <name evidence="2" type="ORF">BLX24_28730</name>
</gene>
<dbReference type="Proteomes" id="UP000181790">
    <property type="component" value="Unassembled WGS sequence"/>
</dbReference>
<reference evidence="2 3" key="1">
    <citation type="submission" date="2016-10" db="EMBL/GenBank/DDBJ databases">
        <title>Arsenicibacter rosenii gen. nov., sp. nov., an efficient arsenic-methylating bacterium isolated from an arsenic-contaminated paddy soil.</title>
        <authorList>
            <person name="Huang K."/>
        </authorList>
    </citation>
    <scope>NUCLEOTIDE SEQUENCE [LARGE SCALE GENOMIC DNA]</scope>
    <source>
        <strain evidence="2 3">SM-1</strain>
    </source>
</reference>
<evidence type="ECO:0000313" key="2">
    <source>
        <dbReference type="EMBL" id="OIN55689.1"/>
    </source>
</evidence>
<dbReference type="AlphaFoldDB" id="A0A1S2VAK7"/>